<reference evidence="2" key="1">
    <citation type="journal article" date="2015" name="Nat. Genet.">
        <title>The genome and transcriptome of the zoonotic hookworm Ancylostoma ceylanicum identify infection-specific gene families.</title>
        <authorList>
            <person name="Schwarz E.M."/>
            <person name="Hu Y."/>
            <person name="Antoshechkin I."/>
            <person name="Miller M.M."/>
            <person name="Sternberg P.W."/>
            <person name="Aroian R.V."/>
        </authorList>
    </citation>
    <scope>NUCLEOTIDE SEQUENCE</scope>
    <source>
        <strain evidence="2">HY135</strain>
    </source>
</reference>
<evidence type="ECO:0000313" key="2">
    <source>
        <dbReference type="Proteomes" id="UP000024635"/>
    </source>
</evidence>
<evidence type="ECO:0000313" key="1">
    <source>
        <dbReference type="EMBL" id="EYC28873.1"/>
    </source>
</evidence>
<dbReference type="AlphaFoldDB" id="A0A016VQ27"/>
<name>A0A016VQ27_9BILA</name>
<gene>
    <name evidence="1" type="primary">Acey_s0007.g3471</name>
    <name evidence="1" type="ORF">Y032_0007g3471</name>
</gene>
<organism evidence="1 2">
    <name type="scientific">Ancylostoma ceylanicum</name>
    <dbReference type="NCBI Taxonomy" id="53326"/>
    <lineage>
        <taxon>Eukaryota</taxon>
        <taxon>Metazoa</taxon>
        <taxon>Ecdysozoa</taxon>
        <taxon>Nematoda</taxon>
        <taxon>Chromadorea</taxon>
        <taxon>Rhabditida</taxon>
        <taxon>Rhabditina</taxon>
        <taxon>Rhabditomorpha</taxon>
        <taxon>Strongyloidea</taxon>
        <taxon>Ancylostomatidae</taxon>
        <taxon>Ancylostomatinae</taxon>
        <taxon>Ancylostoma</taxon>
    </lineage>
</organism>
<dbReference type="Proteomes" id="UP000024635">
    <property type="component" value="Unassembled WGS sequence"/>
</dbReference>
<proteinExistence type="predicted"/>
<sequence>MSLTQLANTARWRRRLKVLLDNAHCDLAREDKEDLEANNDEKMDVNWDKDCGNIGARSSPLVIELEAS</sequence>
<comment type="caution">
    <text evidence="1">The sequence shown here is derived from an EMBL/GenBank/DDBJ whole genome shotgun (WGS) entry which is preliminary data.</text>
</comment>
<accession>A0A016VQ27</accession>
<keyword evidence="2" id="KW-1185">Reference proteome</keyword>
<dbReference type="EMBL" id="JARK01001343">
    <property type="protein sequence ID" value="EYC28873.1"/>
    <property type="molecule type" value="Genomic_DNA"/>
</dbReference>
<protein>
    <submittedName>
        <fullName evidence="1">Uncharacterized protein</fullName>
    </submittedName>
</protein>